<comment type="subcellular location">
    <subcellularLocation>
        <location evidence="7">Cytoplasm</location>
    </subcellularLocation>
</comment>
<keyword evidence="5 7" id="KW-0648">Protein biosynthesis</keyword>
<name>A0A3A4ZIC2_UNCKA</name>
<gene>
    <name evidence="7" type="primary">gltX</name>
    <name evidence="10" type="ORF">C4561_04835</name>
</gene>
<dbReference type="GO" id="GO:0005524">
    <property type="term" value="F:ATP binding"/>
    <property type="evidence" value="ECO:0007669"/>
    <property type="project" value="UniProtKB-UniRule"/>
</dbReference>
<dbReference type="Gene3D" id="1.10.10.350">
    <property type="match status" value="1"/>
</dbReference>
<dbReference type="InterPro" id="IPR033910">
    <property type="entry name" value="GluRS_core"/>
</dbReference>
<keyword evidence="7" id="KW-0963">Cytoplasm</keyword>
<evidence type="ECO:0000313" key="11">
    <source>
        <dbReference type="Proteomes" id="UP000265540"/>
    </source>
</evidence>
<dbReference type="PANTHER" id="PTHR43311">
    <property type="entry name" value="GLUTAMATE--TRNA LIGASE"/>
    <property type="match status" value="1"/>
</dbReference>
<evidence type="ECO:0000256" key="6">
    <source>
        <dbReference type="ARBA" id="ARBA00023146"/>
    </source>
</evidence>
<dbReference type="CDD" id="cd00808">
    <property type="entry name" value="GluRS_core"/>
    <property type="match status" value="1"/>
</dbReference>
<feature type="domain" description="Aminoacyl-tRNA synthetase class I anticodon-binding" evidence="9">
    <location>
        <begin position="344"/>
        <end position="483"/>
    </location>
</feature>
<dbReference type="GO" id="GO:0004818">
    <property type="term" value="F:glutamate-tRNA ligase activity"/>
    <property type="evidence" value="ECO:0007669"/>
    <property type="project" value="UniProtKB-UniRule"/>
</dbReference>
<keyword evidence="2 7" id="KW-0436">Ligase</keyword>
<evidence type="ECO:0000256" key="2">
    <source>
        <dbReference type="ARBA" id="ARBA00022598"/>
    </source>
</evidence>
<dbReference type="InterPro" id="IPR020751">
    <property type="entry name" value="aa-tRNA-synth_I_codon-bd_sub2"/>
</dbReference>
<feature type="short sequence motif" description="'KMSKS' region" evidence="7">
    <location>
        <begin position="252"/>
        <end position="256"/>
    </location>
</feature>
<dbReference type="EMBL" id="QZJF01000020">
    <property type="protein sequence ID" value="RJR26587.1"/>
    <property type="molecule type" value="Genomic_DNA"/>
</dbReference>
<evidence type="ECO:0000259" key="9">
    <source>
        <dbReference type="Pfam" id="PF19269"/>
    </source>
</evidence>
<comment type="function">
    <text evidence="7">Catalyzes the attachment of glutamate to tRNA(Glu) in a two-step reaction: glutamate is first activated by ATP to form Glu-AMP and then transferred to the acceptor end of tRNA(Glu).</text>
</comment>
<dbReference type="InterPro" id="IPR008925">
    <property type="entry name" value="aa_tRNA-synth_I_cd-bd_sf"/>
</dbReference>
<dbReference type="GO" id="GO:0005737">
    <property type="term" value="C:cytoplasm"/>
    <property type="evidence" value="ECO:0007669"/>
    <property type="project" value="UniProtKB-SubCell"/>
</dbReference>
<organism evidence="10 11">
    <name type="scientific">candidate division WWE3 bacterium</name>
    <dbReference type="NCBI Taxonomy" id="2053526"/>
    <lineage>
        <taxon>Bacteria</taxon>
        <taxon>Katanobacteria</taxon>
    </lineage>
</organism>
<dbReference type="Proteomes" id="UP000265540">
    <property type="component" value="Unassembled WGS sequence"/>
</dbReference>
<feature type="domain" description="Glutamyl/glutaminyl-tRNA synthetase class Ib catalytic" evidence="8">
    <location>
        <begin position="3"/>
        <end position="322"/>
    </location>
</feature>
<dbReference type="GO" id="GO:0006424">
    <property type="term" value="P:glutamyl-tRNA aminoacylation"/>
    <property type="evidence" value="ECO:0007669"/>
    <property type="project" value="UniProtKB-UniRule"/>
</dbReference>
<dbReference type="FunFam" id="3.40.50.620:FF:000045">
    <property type="entry name" value="Glutamate--tRNA ligase, mitochondrial"/>
    <property type="match status" value="1"/>
</dbReference>
<dbReference type="InterPro" id="IPR020058">
    <property type="entry name" value="Glu/Gln-tRNA-synth_Ib_cat-dom"/>
</dbReference>
<keyword evidence="4 7" id="KW-0067">ATP-binding</keyword>
<dbReference type="NCBIfam" id="TIGR00464">
    <property type="entry name" value="gltX_bact"/>
    <property type="match status" value="1"/>
</dbReference>
<keyword evidence="6 7" id="KW-0030">Aminoacyl-tRNA synthetase</keyword>
<comment type="caution">
    <text evidence="10">The sequence shown here is derived from an EMBL/GenBank/DDBJ whole genome shotgun (WGS) entry which is preliminary data.</text>
</comment>
<evidence type="ECO:0000256" key="7">
    <source>
        <dbReference type="HAMAP-Rule" id="MF_00022"/>
    </source>
</evidence>
<protein>
    <recommendedName>
        <fullName evidence="7">Glutamate--tRNA ligase</fullName>
        <ecNumber evidence="7">6.1.1.17</ecNumber>
    </recommendedName>
    <alternativeName>
        <fullName evidence="7">Glutamyl-tRNA synthetase</fullName>
        <shortName evidence="7">GluRS</shortName>
    </alternativeName>
</protein>
<dbReference type="Gene3D" id="3.40.50.620">
    <property type="entry name" value="HUPs"/>
    <property type="match status" value="1"/>
</dbReference>
<dbReference type="InterPro" id="IPR045462">
    <property type="entry name" value="aa-tRNA-synth_I_cd-bd"/>
</dbReference>
<keyword evidence="3 7" id="KW-0547">Nucleotide-binding</keyword>
<evidence type="ECO:0000259" key="8">
    <source>
        <dbReference type="Pfam" id="PF00749"/>
    </source>
</evidence>
<evidence type="ECO:0000313" key="10">
    <source>
        <dbReference type="EMBL" id="RJR26587.1"/>
    </source>
</evidence>
<dbReference type="SUPFAM" id="SSF52374">
    <property type="entry name" value="Nucleotidylyl transferase"/>
    <property type="match status" value="1"/>
</dbReference>
<dbReference type="GO" id="GO:0008270">
    <property type="term" value="F:zinc ion binding"/>
    <property type="evidence" value="ECO:0007669"/>
    <property type="project" value="InterPro"/>
</dbReference>
<evidence type="ECO:0000256" key="1">
    <source>
        <dbReference type="ARBA" id="ARBA00007894"/>
    </source>
</evidence>
<dbReference type="SUPFAM" id="SSF48163">
    <property type="entry name" value="An anticodon-binding domain of class I aminoacyl-tRNA synthetases"/>
    <property type="match status" value="1"/>
</dbReference>
<comment type="catalytic activity">
    <reaction evidence="7">
        <text>tRNA(Glu) + L-glutamate + ATP = L-glutamyl-tRNA(Glu) + AMP + diphosphate</text>
        <dbReference type="Rhea" id="RHEA:23540"/>
        <dbReference type="Rhea" id="RHEA-COMP:9663"/>
        <dbReference type="Rhea" id="RHEA-COMP:9680"/>
        <dbReference type="ChEBI" id="CHEBI:29985"/>
        <dbReference type="ChEBI" id="CHEBI:30616"/>
        <dbReference type="ChEBI" id="CHEBI:33019"/>
        <dbReference type="ChEBI" id="CHEBI:78442"/>
        <dbReference type="ChEBI" id="CHEBI:78520"/>
        <dbReference type="ChEBI" id="CHEBI:456215"/>
        <dbReference type="EC" id="6.1.1.17"/>
    </reaction>
</comment>
<feature type="short sequence motif" description="'HIGH' region" evidence="7">
    <location>
        <begin position="9"/>
        <end position="19"/>
    </location>
</feature>
<dbReference type="AlphaFoldDB" id="A0A3A4ZIC2"/>
<sequence length="491" mass="56434">MHVRTRMAPSPTGEYHIGSMRTLLYNYAFAKKNGGEFILRIEDTDRERFVEGATERLIQVIKDYGLNWDEGPDNGGPHAPYVQSERLELYKKQAEELVRKGNAYYCFCSKERLDSLREEQRNKGYPSTKYDKHCLALTGDEVQKNLKSGKPYVIRLNVPADQEVSFEDIVLGNIKFSTNDIDDQVLLKSDGYPTYHLAVVVDDHEMEINYIMRGVEWLPSTPKHILLYNALGWDIPAYAHLPLLKEKGGTKKLSKRMGSIAAVDFLSEGYLPEALLNFLMFLGWNPGTEKELYTLEEFINDFSIERIQKTDLVSFDREKLFWYNGQYIRGTDVKVLWSRIKEWIQKYGENPGYEMEDDYSTKVLTLVQDRMRVLADFIPLTGYFYHEVTPDESILTSFAESSTRASEILKVFENEYGNLTDEKWVSSDLDKASHELIAGAGYKPKEAFMTLRVALTGETATPPIFDILALLGKQKSLSRIRYSIKLLEARS</sequence>
<dbReference type="InterPro" id="IPR014729">
    <property type="entry name" value="Rossmann-like_a/b/a_fold"/>
</dbReference>
<evidence type="ECO:0000256" key="3">
    <source>
        <dbReference type="ARBA" id="ARBA00022741"/>
    </source>
</evidence>
<comment type="caution">
    <text evidence="7">Lacks conserved residue(s) required for the propagation of feature annotation.</text>
</comment>
<dbReference type="InterPro" id="IPR049940">
    <property type="entry name" value="GluQ/Sye"/>
</dbReference>
<comment type="similarity">
    <text evidence="1 7">Belongs to the class-I aminoacyl-tRNA synthetase family. Glutamate--tRNA ligase type 1 subfamily.</text>
</comment>
<accession>A0A3A4ZIC2</accession>
<evidence type="ECO:0000256" key="5">
    <source>
        <dbReference type="ARBA" id="ARBA00022917"/>
    </source>
</evidence>
<comment type="subunit">
    <text evidence="7">Monomer.</text>
</comment>
<dbReference type="InterPro" id="IPR004527">
    <property type="entry name" value="Glu-tRNA-ligase_bac/mito"/>
</dbReference>
<proteinExistence type="inferred from homology"/>
<dbReference type="InterPro" id="IPR000924">
    <property type="entry name" value="Glu/Gln-tRNA-synth"/>
</dbReference>
<dbReference type="Pfam" id="PF19269">
    <property type="entry name" value="Anticodon_2"/>
    <property type="match status" value="1"/>
</dbReference>
<feature type="binding site" evidence="7">
    <location>
        <position position="255"/>
    </location>
    <ligand>
        <name>ATP</name>
        <dbReference type="ChEBI" id="CHEBI:30616"/>
    </ligand>
</feature>
<evidence type="ECO:0000256" key="4">
    <source>
        <dbReference type="ARBA" id="ARBA00022840"/>
    </source>
</evidence>
<dbReference type="GO" id="GO:0000049">
    <property type="term" value="F:tRNA binding"/>
    <property type="evidence" value="ECO:0007669"/>
    <property type="project" value="InterPro"/>
</dbReference>
<dbReference type="EC" id="6.1.1.17" evidence="7"/>
<dbReference type="PANTHER" id="PTHR43311:SF2">
    <property type="entry name" value="GLUTAMATE--TRNA LIGASE, MITOCHONDRIAL-RELATED"/>
    <property type="match status" value="1"/>
</dbReference>
<dbReference type="PRINTS" id="PR00987">
    <property type="entry name" value="TRNASYNTHGLU"/>
</dbReference>
<dbReference type="Pfam" id="PF00749">
    <property type="entry name" value="tRNA-synt_1c"/>
    <property type="match status" value="1"/>
</dbReference>
<reference evidence="10 11" key="1">
    <citation type="journal article" date="2017" name="ISME J.">
        <title>Energy and carbon metabolisms in a deep terrestrial subsurface fluid microbial community.</title>
        <authorList>
            <person name="Momper L."/>
            <person name="Jungbluth S.P."/>
            <person name="Lee M.D."/>
            <person name="Amend J.P."/>
        </authorList>
    </citation>
    <scope>NUCLEOTIDE SEQUENCE [LARGE SCALE GENOMIC DNA]</scope>
    <source>
        <strain evidence="10">SURF_46</strain>
    </source>
</reference>
<dbReference type="HAMAP" id="MF_00022">
    <property type="entry name" value="Glu_tRNA_synth_type1"/>
    <property type="match status" value="1"/>
</dbReference>